<protein>
    <submittedName>
        <fullName evidence="1">Uncharacterized protein</fullName>
    </submittedName>
</protein>
<reference evidence="1" key="1">
    <citation type="submission" date="2022-10" db="EMBL/GenBank/DDBJ databases">
        <title>Culturing micro-colonial fungi from biological soil crusts in the Mojave desert and describing Neophaeococcomyces mojavensis, and introducing the new genera and species Taxawa tesnikishii.</title>
        <authorList>
            <person name="Kurbessoian T."/>
            <person name="Stajich J.E."/>
        </authorList>
    </citation>
    <scope>NUCLEOTIDE SEQUENCE</scope>
    <source>
        <strain evidence="1">JES_112</strain>
    </source>
</reference>
<evidence type="ECO:0000313" key="1">
    <source>
        <dbReference type="EMBL" id="KAJ9650234.1"/>
    </source>
</evidence>
<proteinExistence type="predicted"/>
<gene>
    <name evidence="1" type="ORF">H2198_010459</name>
</gene>
<keyword evidence="2" id="KW-1185">Reference proteome</keyword>
<dbReference type="Proteomes" id="UP001172386">
    <property type="component" value="Unassembled WGS sequence"/>
</dbReference>
<organism evidence="1 2">
    <name type="scientific">Neophaeococcomyces mojaviensis</name>
    <dbReference type="NCBI Taxonomy" id="3383035"/>
    <lineage>
        <taxon>Eukaryota</taxon>
        <taxon>Fungi</taxon>
        <taxon>Dikarya</taxon>
        <taxon>Ascomycota</taxon>
        <taxon>Pezizomycotina</taxon>
        <taxon>Eurotiomycetes</taxon>
        <taxon>Chaetothyriomycetidae</taxon>
        <taxon>Chaetothyriales</taxon>
        <taxon>Chaetothyriales incertae sedis</taxon>
        <taxon>Neophaeococcomyces</taxon>
    </lineage>
</organism>
<accession>A0ACC2ZRM9</accession>
<sequence>MAAPRASSFKALRNLQKGSTRGLHMTGVQASPRAIDPTHKTTYMPWGLQDLRNECRKRTLTPSGTKHELIDRLAAHDSLQARAFSIAMRRIAKEQTSKPVSGPAETTVTRHFNTSRANKAPNDSSTVDFAYLPKLFQGEFIPQPAKYRVPVLPNIFSDDAEARLERFPGLEAAAGGYQGTDGGVAAVMQPQIETASQTEGANLSHMSDIGDGHTNEMSVETLSQLSSILGNNAKKFVEMVKDKDESTIRKIWSGFLDDVFGPQKSSRA</sequence>
<comment type="caution">
    <text evidence="1">The sequence shown here is derived from an EMBL/GenBank/DDBJ whole genome shotgun (WGS) entry which is preliminary data.</text>
</comment>
<evidence type="ECO:0000313" key="2">
    <source>
        <dbReference type="Proteomes" id="UP001172386"/>
    </source>
</evidence>
<name>A0ACC2ZRM9_9EURO</name>
<dbReference type="EMBL" id="JAPDRQ010000367">
    <property type="protein sequence ID" value="KAJ9650234.1"/>
    <property type="molecule type" value="Genomic_DNA"/>
</dbReference>